<protein>
    <recommendedName>
        <fullName evidence="2">GP-PDE domain-containing protein</fullName>
    </recommendedName>
</protein>
<dbReference type="GO" id="GO:0006629">
    <property type="term" value="P:lipid metabolic process"/>
    <property type="evidence" value="ECO:0007669"/>
    <property type="project" value="InterPro"/>
</dbReference>
<dbReference type="HOGENOM" id="CLU_375300_0_0_1"/>
<dbReference type="RefSeq" id="XP_002177661.1">
    <property type="nucleotide sequence ID" value="XM_002177625.1"/>
</dbReference>
<feature type="domain" description="GP-PDE" evidence="2">
    <location>
        <begin position="1"/>
        <end position="81"/>
    </location>
</feature>
<feature type="compositionally biased region" description="Polar residues" evidence="1">
    <location>
        <begin position="1"/>
        <end position="21"/>
    </location>
</feature>
<evidence type="ECO:0000313" key="4">
    <source>
        <dbReference type="Proteomes" id="UP000000759"/>
    </source>
</evidence>
<dbReference type="EMBL" id="CM000606">
    <property type="protein sequence ID" value="EEC50475.1"/>
    <property type="molecule type" value="Genomic_DNA"/>
</dbReference>
<dbReference type="SUPFAM" id="SSF51197">
    <property type="entry name" value="Clavaminate synthase-like"/>
    <property type="match status" value="1"/>
</dbReference>
<dbReference type="OrthoDB" id="10260017at2759"/>
<feature type="region of interest" description="Disordered" evidence="1">
    <location>
        <begin position="1"/>
        <end position="23"/>
    </location>
</feature>
<dbReference type="AlphaFoldDB" id="B7FSG8"/>
<evidence type="ECO:0000259" key="2">
    <source>
        <dbReference type="PROSITE" id="PS51704"/>
    </source>
</evidence>
<keyword evidence="4" id="KW-1185">Reference proteome</keyword>
<evidence type="ECO:0000313" key="3">
    <source>
        <dbReference type="EMBL" id="EEC50475.1"/>
    </source>
</evidence>
<dbReference type="InterPro" id="IPR030395">
    <property type="entry name" value="GP_PDE_dom"/>
</dbReference>
<evidence type="ECO:0000256" key="1">
    <source>
        <dbReference type="SAM" id="MobiDB-lite"/>
    </source>
</evidence>
<dbReference type="eggNOG" id="ENOG502RVZZ">
    <property type="taxonomic scope" value="Eukaryota"/>
</dbReference>
<accession>B7FSG8</accession>
<dbReference type="GeneID" id="7197199"/>
<reference evidence="3 4" key="1">
    <citation type="journal article" date="2008" name="Nature">
        <title>The Phaeodactylum genome reveals the evolutionary history of diatom genomes.</title>
        <authorList>
            <person name="Bowler C."/>
            <person name="Allen A.E."/>
            <person name="Badger J.H."/>
            <person name="Grimwood J."/>
            <person name="Jabbari K."/>
            <person name="Kuo A."/>
            <person name="Maheswari U."/>
            <person name="Martens C."/>
            <person name="Maumus F."/>
            <person name="Otillar R.P."/>
            <person name="Rayko E."/>
            <person name="Salamov A."/>
            <person name="Vandepoele K."/>
            <person name="Beszteri B."/>
            <person name="Gruber A."/>
            <person name="Heijde M."/>
            <person name="Katinka M."/>
            <person name="Mock T."/>
            <person name="Valentin K."/>
            <person name="Verret F."/>
            <person name="Berges J.A."/>
            <person name="Brownlee C."/>
            <person name="Cadoret J.P."/>
            <person name="Chiovitti A."/>
            <person name="Choi C.J."/>
            <person name="Coesel S."/>
            <person name="De Martino A."/>
            <person name="Detter J.C."/>
            <person name="Durkin C."/>
            <person name="Falciatore A."/>
            <person name="Fournet J."/>
            <person name="Haruta M."/>
            <person name="Huysman M.J."/>
            <person name="Jenkins B.D."/>
            <person name="Jiroutova K."/>
            <person name="Jorgensen R.E."/>
            <person name="Joubert Y."/>
            <person name="Kaplan A."/>
            <person name="Kroger N."/>
            <person name="Kroth P.G."/>
            <person name="La Roche J."/>
            <person name="Lindquist E."/>
            <person name="Lommer M."/>
            <person name="Martin-Jezequel V."/>
            <person name="Lopez P.J."/>
            <person name="Lucas S."/>
            <person name="Mangogna M."/>
            <person name="McGinnis K."/>
            <person name="Medlin L.K."/>
            <person name="Montsant A."/>
            <person name="Oudot-Le Secq M.P."/>
            <person name="Napoli C."/>
            <person name="Obornik M."/>
            <person name="Parker M.S."/>
            <person name="Petit J.L."/>
            <person name="Porcel B.M."/>
            <person name="Poulsen N."/>
            <person name="Robison M."/>
            <person name="Rychlewski L."/>
            <person name="Rynearson T.A."/>
            <person name="Schmutz J."/>
            <person name="Shapiro H."/>
            <person name="Siaut M."/>
            <person name="Stanley M."/>
            <person name="Sussman M.R."/>
            <person name="Taylor A.R."/>
            <person name="Vardi A."/>
            <person name="von Dassow P."/>
            <person name="Vyverman W."/>
            <person name="Willis A."/>
            <person name="Wyrwicz L.S."/>
            <person name="Rokhsar D.S."/>
            <person name="Weissenbach J."/>
            <person name="Armbrust E.V."/>
            <person name="Green B.R."/>
            <person name="Van de Peer Y."/>
            <person name="Grigoriev I.V."/>
        </authorList>
    </citation>
    <scope>NUCLEOTIDE SEQUENCE [LARGE SCALE GENOMIC DNA]</scope>
    <source>
        <strain evidence="3 4">CCAP 1055/1</strain>
    </source>
</reference>
<dbReference type="SUPFAM" id="SSF63829">
    <property type="entry name" value="Calcium-dependent phosphotriesterase"/>
    <property type="match status" value="1"/>
</dbReference>
<dbReference type="GO" id="GO:0008081">
    <property type="term" value="F:phosphoric diester hydrolase activity"/>
    <property type="evidence" value="ECO:0007669"/>
    <property type="project" value="InterPro"/>
</dbReference>
<gene>
    <name evidence="3" type="ORF">PHATRDRAFT_43510</name>
</gene>
<dbReference type="KEGG" id="pti:PHATRDRAFT_43510"/>
<dbReference type="Proteomes" id="UP000000759">
    <property type="component" value="Chromosome 2"/>
</dbReference>
<proteinExistence type="predicted"/>
<dbReference type="InParanoid" id="B7FSG8"/>
<dbReference type="PROSITE" id="PS51704">
    <property type="entry name" value="GP_PDE"/>
    <property type="match status" value="1"/>
</dbReference>
<organism evidence="3 4">
    <name type="scientific">Phaeodactylum tricornutum (strain CCAP 1055/1)</name>
    <dbReference type="NCBI Taxonomy" id="556484"/>
    <lineage>
        <taxon>Eukaryota</taxon>
        <taxon>Sar</taxon>
        <taxon>Stramenopiles</taxon>
        <taxon>Ochrophyta</taxon>
        <taxon>Bacillariophyta</taxon>
        <taxon>Bacillariophyceae</taxon>
        <taxon>Bacillariophycidae</taxon>
        <taxon>Naviculales</taxon>
        <taxon>Phaeodactylaceae</taxon>
        <taxon>Phaeodactylum</taxon>
    </lineage>
</organism>
<reference evidence="4" key="2">
    <citation type="submission" date="2008-08" db="EMBL/GenBank/DDBJ databases">
        <authorList>
            <consortium name="Diatom Consortium"/>
            <person name="Grigoriev I."/>
            <person name="Grimwood J."/>
            <person name="Kuo A."/>
            <person name="Otillar R.P."/>
            <person name="Salamov A."/>
            <person name="Detter J.C."/>
            <person name="Lindquist E."/>
            <person name="Shapiro H."/>
            <person name="Lucas S."/>
            <person name="Glavina del Rio T."/>
            <person name="Pitluck S."/>
            <person name="Rokhsar D."/>
            <person name="Bowler C."/>
        </authorList>
    </citation>
    <scope>GENOME REANNOTATION</scope>
    <source>
        <strain evidence="4">CCAP 1055/1</strain>
    </source>
</reference>
<dbReference type="PaxDb" id="2850-Phatr43510"/>
<dbReference type="OMA" id="NDAEYGH"/>
<sequence>MTASTAERSSSERQPQAQYPSFTEVKERPINKVDYRQQGGPLLEYLWCEDEPLSGQSLYLGGEVGADGKIWFIPGHALRVLRLDPDTDQLAQVGPSFPGKFKWLRGVPDGNIIYGLPCHADTVLRIDVSTGHISTLPIPYEDFYSHEPAIAGRERAREWKYHGGNTSPIDGCIYAIPQSALHVLKVDPLRDVCELVGPALPGRYKWYGGVVGKQDGAIYGITHDSPSVLRIHPNAITLHGDYGTGGHKWHGAAAAPNGVIVCVPANADSVLCITPADPEPILTEVGDESFIQTGRHRNDNKYKYLGALSGTDGKVYVFPCGSERVLQVDTVSMHVKTVGPNIYDNKMERLCQNKWQNGVLSIGEQCVYGIPLAAESLLRIDCSKERPSVTTWPLPLPYKGLAKFEGGVAGPNGILYTVPNNHKAVLKIQPASWKEPKVFSGKSDRDMIQVDRDDPNLVYRSGIPTLRSSAHRVKFAPKNRCHDPKPKNRDGEETGTLWLPSELLKEHIFPFDSTQFDLSTPLRSLLRQCEPEIVGSFREGSDRLEDFVVPVPSTWRSVNGGQCERAQKHLSDQVATDEVFLAAFDRLVKNAVLPHLKARLVVAGAVKDETGGTTFYYQRPPTLRLQPGPAWAQVKPHNDAEYGHQNGELNFWLPLTDREVTGVDLWCETKFLADDFHPIAAKPGEVISFHGSSCRHYVNTNRTELTRVSMDFRVGVEGFFDPFWRMKGTTDDHGRTEVNL</sequence>
<name>B7FSG8_PHATC</name>